<keyword evidence="2" id="KW-1185">Reference proteome</keyword>
<sequence length="249" mass="28035">MSISKLKAIGYPLASVFDATNEKCLRMLVLWLEENILKIYEPDKRSGLQNIDSDEWDTAFKDYCVSSSNPITSTETIDHLEWFLGRAVRTVYNEQRSKFDSETKTTLEIDSNVPTIIPSDNPIDNIDAYSDDFKKGVEKLADLLNISKHPDHIITLEAVSAFIEKRLSAKAINNPSAVLPKGEAFPLEQIKGHKIDSKDKAVLKALKVLRLAQLHRLRDLQTCINECIVSMQQITSNPKTDTKLGKVGY</sequence>
<reference evidence="1" key="1">
    <citation type="submission" date="2018-04" db="EMBL/GenBank/DDBJ databases">
        <title>Transcriptome assembly of Sipha flava.</title>
        <authorList>
            <person name="Scully E.D."/>
            <person name="Geib S.M."/>
            <person name="Palmer N.A."/>
            <person name="Koch K."/>
            <person name="Bradshaw J."/>
            <person name="Heng-Moss T."/>
            <person name="Sarath G."/>
        </authorList>
    </citation>
    <scope>NUCLEOTIDE SEQUENCE</scope>
</reference>
<evidence type="ECO:0000313" key="2">
    <source>
        <dbReference type="Proteomes" id="UP000694846"/>
    </source>
</evidence>
<dbReference type="InterPro" id="IPR019265">
    <property type="entry name" value="RTRAF"/>
</dbReference>
<dbReference type="RefSeq" id="XP_025422470.1">
    <property type="nucleotide sequence ID" value="XM_025566685.1"/>
</dbReference>
<gene>
    <name evidence="1" type="primary">CN166</name>
    <name evidence="3" type="synonym">LOC112692119</name>
    <name evidence="1" type="ORF">g.61277</name>
</gene>
<dbReference type="Proteomes" id="UP000694846">
    <property type="component" value="Unplaced"/>
</dbReference>
<name>A0A2S2QI31_9HEMI</name>
<organism evidence="1">
    <name type="scientific">Sipha flava</name>
    <name type="common">yellow sugarcane aphid</name>
    <dbReference type="NCBI Taxonomy" id="143950"/>
    <lineage>
        <taxon>Eukaryota</taxon>
        <taxon>Metazoa</taxon>
        <taxon>Ecdysozoa</taxon>
        <taxon>Arthropoda</taxon>
        <taxon>Hexapoda</taxon>
        <taxon>Insecta</taxon>
        <taxon>Pterygota</taxon>
        <taxon>Neoptera</taxon>
        <taxon>Paraneoptera</taxon>
        <taxon>Hemiptera</taxon>
        <taxon>Sternorrhyncha</taxon>
        <taxon>Aphidomorpha</taxon>
        <taxon>Aphidoidea</taxon>
        <taxon>Aphididae</taxon>
        <taxon>Sipha</taxon>
    </lineage>
</organism>
<proteinExistence type="predicted"/>
<dbReference type="PANTHER" id="PTHR15924">
    <property type="entry name" value="CLE"/>
    <property type="match status" value="1"/>
</dbReference>
<protein>
    <submittedName>
        <fullName evidence="3">RNA transcription, translation and transport factor protein isoform X1</fullName>
    </submittedName>
    <submittedName>
        <fullName evidence="1">UPF0568 protein</fullName>
    </submittedName>
</protein>
<dbReference type="AlphaFoldDB" id="A0A2S2QI31"/>
<reference evidence="3" key="2">
    <citation type="submission" date="2025-04" db="UniProtKB">
        <authorList>
            <consortium name="RefSeq"/>
        </authorList>
    </citation>
    <scope>IDENTIFICATION</scope>
    <source>
        <tissue evidence="3">Whole body</tissue>
    </source>
</reference>
<accession>A0A2S2QI31</accession>
<evidence type="ECO:0000313" key="1">
    <source>
        <dbReference type="EMBL" id="MBY77353.1"/>
    </source>
</evidence>
<dbReference type="OrthoDB" id="514167at2759"/>
<evidence type="ECO:0000313" key="3">
    <source>
        <dbReference type="RefSeq" id="XP_025422470.1"/>
    </source>
</evidence>
<dbReference type="EMBL" id="GGMS01008150">
    <property type="protein sequence ID" value="MBY77353.1"/>
    <property type="molecule type" value="Transcribed_RNA"/>
</dbReference>
<dbReference type="Pfam" id="PF10036">
    <property type="entry name" value="RLL"/>
    <property type="match status" value="1"/>
</dbReference>